<evidence type="ECO:0000256" key="5">
    <source>
        <dbReference type="ARBA" id="ARBA00022692"/>
    </source>
</evidence>
<evidence type="ECO:0000256" key="7">
    <source>
        <dbReference type="ARBA" id="ARBA00023237"/>
    </source>
</evidence>
<evidence type="ECO:0000256" key="2">
    <source>
        <dbReference type="ARBA" id="ARBA00007613"/>
    </source>
</evidence>
<organism evidence="9 10">
    <name type="scientific">Desulfobotulus mexicanus</name>
    <dbReference type="NCBI Taxonomy" id="2586642"/>
    <lineage>
        <taxon>Bacteria</taxon>
        <taxon>Pseudomonadati</taxon>
        <taxon>Thermodesulfobacteriota</taxon>
        <taxon>Desulfobacteria</taxon>
        <taxon>Desulfobacterales</taxon>
        <taxon>Desulfobacteraceae</taxon>
        <taxon>Desulfobotulus</taxon>
    </lineage>
</organism>
<reference evidence="9 10" key="1">
    <citation type="submission" date="2019-06" db="EMBL/GenBank/DDBJ databases">
        <title>Desulfobotulus mexicanus sp. nov., a novel sulfate-reducing bacterium isolated from the sediment of an alkaline crater lake in Mexico.</title>
        <authorList>
            <person name="Hirschler-Rea A."/>
        </authorList>
    </citation>
    <scope>NUCLEOTIDE SEQUENCE [LARGE SCALE GENOMIC DNA]</scope>
    <source>
        <strain evidence="9 10">PAR22N</strain>
    </source>
</reference>
<dbReference type="PANTHER" id="PTHR30026">
    <property type="entry name" value="OUTER MEMBRANE PROTEIN TOLC"/>
    <property type="match status" value="1"/>
</dbReference>
<dbReference type="InterPro" id="IPR003423">
    <property type="entry name" value="OMP_efflux"/>
</dbReference>
<dbReference type="RefSeq" id="WP_139446758.1">
    <property type="nucleotide sequence ID" value="NZ_VDMB01000004.1"/>
</dbReference>
<dbReference type="GO" id="GO:0015288">
    <property type="term" value="F:porin activity"/>
    <property type="evidence" value="ECO:0007669"/>
    <property type="project" value="TreeGrafter"/>
</dbReference>
<dbReference type="SUPFAM" id="SSF56954">
    <property type="entry name" value="Outer membrane efflux proteins (OEP)"/>
    <property type="match status" value="1"/>
</dbReference>
<evidence type="ECO:0000256" key="3">
    <source>
        <dbReference type="ARBA" id="ARBA00022448"/>
    </source>
</evidence>
<evidence type="ECO:0000256" key="4">
    <source>
        <dbReference type="ARBA" id="ARBA00022452"/>
    </source>
</evidence>
<dbReference type="Gene3D" id="1.20.1600.10">
    <property type="entry name" value="Outer membrane efflux proteins (OEP)"/>
    <property type="match status" value="1"/>
</dbReference>
<keyword evidence="8" id="KW-0175">Coiled coil</keyword>
<keyword evidence="5" id="KW-0812">Transmembrane</keyword>
<comment type="similarity">
    <text evidence="2">Belongs to the outer membrane factor (OMF) (TC 1.B.17) family.</text>
</comment>
<sequence>MRNSLYIKQKIPFATTFLMIFALILLFLPPVLQAGTEPDQNHSFHLDELYTMAVREADRIHMAKESLNMARSVQDQARSAIRPHVEAFAGHSFYPDRSHMDPDRLNTFGLRLGQSITLNGKEWTALQMSKKAIEQSGRDLQSITTAYLLEVGSRFYQMIRAEEEIRIEKAEILRLERHLEEVRTRLRLSDATRPDLLRTQAALSGAKSRHSAAREILEDQRSMLIALVNLPPDFTLMPPSAAQASRPEESLASLIQEALDARPEIQSLKLRLEMAEDKIQIEKGGIWPTLSWSARYQDTRPSPSEHSDTTSLSVGLELAVPLYTGGLVPARIREAQAEKRMAAFQYNQIVRDITLEVRRAWHGLEKALGSLQALEDQLLFATENYQAVSRQFEVGLANILDLMDANSLMLTAQSSLATTRLDTHLARLALDHATGRLKNTRENKKTHNPETVMSP</sequence>
<keyword evidence="3" id="KW-0813">Transport</keyword>
<accession>A0A5Q4VG50</accession>
<comment type="subcellular location">
    <subcellularLocation>
        <location evidence="1">Cell outer membrane</location>
    </subcellularLocation>
</comment>
<keyword evidence="10" id="KW-1185">Reference proteome</keyword>
<dbReference type="GO" id="GO:0015562">
    <property type="term" value="F:efflux transmembrane transporter activity"/>
    <property type="evidence" value="ECO:0007669"/>
    <property type="project" value="InterPro"/>
</dbReference>
<keyword evidence="4" id="KW-1134">Transmembrane beta strand</keyword>
<dbReference type="EMBL" id="VDMB01000004">
    <property type="protein sequence ID" value="TYT75347.1"/>
    <property type="molecule type" value="Genomic_DNA"/>
</dbReference>
<dbReference type="Proteomes" id="UP000321899">
    <property type="component" value="Unassembled WGS sequence"/>
</dbReference>
<dbReference type="GO" id="GO:1990281">
    <property type="term" value="C:efflux pump complex"/>
    <property type="evidence" value="ECO:0007669"/>
    <property type="project" value="TreeGrafter"/>
</dbReference>
<feature type="coiled-coil region" evidence="8">
    <location>
        <begin position="158"/>
        <end position="185"/>
    </location>
</feature>
<keyword evidence="7" id="KW-0998">Cell outer membrane</keyword>
<dbReference type="OrthoDB" id="5412214at2"/>
<dbReference type="AlphaFoldDB" id="A0A5Q4VG50"/>
<proteinExistence type="inferred from homology"/>
<dbReference type="Pfam" id="PF02321">
    <property type="entry name" value="OEP"/>
    <property type="match status" value="1"/>
</dbReference>
<dbReference type="GO" id="GO:0009279">
    <property type="term" value="C:cell outer membrane"/>
    <property type="evidence" value="ECO:0007669"/>
    <property type="project" value="UniProtKB-SubCell"/>
</dbReference>
<protein>
    <submittedName>
        <fullName evidence="9">TolC family protein</fullName>
    </submittedName>
</protein>
<evidence type="ECO:0000313" key="10">
    <source>
        <dbReference type="Proteomes" id="UP000321899"/>
    </source>
</evidence>
<feature type="coiled-coil region" evidence="8">
    <location>
        <begin position="364"/>
        <end position="391"/>
    </location>
</feature>
<keyword evidence="6" id="KW-0472">Membrane</keyword>
<name>A0A5Q4VG50_9BACT</name>
<evidence type="ECO:0000256" key="6">
    <source>
        <dbReference type="ARBA" id="ARBA00023136"/>
    </source>
</evidence>
<dbReference type="PANTHER" id="PTHR30026:SF20">
    <property type="entry name" value="OUTER MEMBRANE PROTEIN TOLC"/>
    <property type="match status" value="1"/>
</dbReference>
<evidence type="ECO:0000256" key="1">
    <source>
        <dbReference type="ARBA" id="ARBA00004442"/>
    </source>
</evidence>
<evidence type="ECO:0000256" key="8">
    <source>
        <dbReference type="SAM" id="Coils"/>
    </source>
</evidence>
<gene>
    <name evidence="9" type="ORF">FIM25_04480</name>
</gene>
<comment type="caution">
    <text evidence="9">The sequence shown here is derived from an EMBL/GenBank/DDBJ whole genome shotgun (WGS) entry which is preliminary data.</text>
</comment>
<dbReference type="InterPro" id="IPR051906">
    <property type="entry name" value="TolC-like"/>
</dbReference>
<evidence type="ECO:0000313" key="9">
    <source>
        <dbReference type="EMBL" id="TYT75347.1"/>
    </source>
</evidence>